<dbReference type="AlphaFoldDB" id="A0A443RJG3"/>
<organism evidence="4 5">
    <name type="scientific">Dinothrombium tinctorium</name>
    <dbReference type="NCBI Taxonomy" id="1965070"/>
    <lineage>
        <taxon>Eukaryota</taxon>
        <taxon>Metazoa</taxon>
        <taxon>Ecdysozoa</taxon>
        <taxon>Arthropoda</taxon>
        <taxon>Chelicerata</taxon>
        <taxon>Arachnida</taxon>
        <taxon>Acari</taxon>
        <taxon>Acariformes</taxon>
        <taxon>Trombidiformes</taxon>
        <taxon>Prostigmata</taxon>
        <taxon>Anystina</taxon>
        <taxon>Parasitengona</taxon>
        <taxon>Trombidioidea</taxon>
        <taxon>Trombidiidae</taxon>
        <taxon>Dinothrombium</taxon>
    </lineage>
</organism>
<feature type="transmembrane region" description="Helical" evidence="2">
    <location>
        <begin position="54"/>
        <end position="75"/>
    </location>
</feature>
<dbReference type="InterPro" id="IPR002018">
    <property type="entry name" value="CarbesteraseB"/>
</dbReference>
<evidence type="ECO:0000256" key="2">
    <source>
        <dbReference type="SAM" id="Phobius"/>
    </source>
</evidence>
<evidence type="ECO:0000313" key="4">
    <source>
        <dbReference type="EMBL" id="RWS15414.1"/>
    </source>
</evidence>
<dbReference type="Gene3D" id="3.40.50.1820">
    <property type="entry name" value="alpha/beta hydrolase"/>
    <property type="match status" value="1"/>
</dbReference>
<gene>
    <name evidence="4" type="ORF">B4U79_11952</name>
</gene>
<dbReference type="STRING" id="1965070.A0A443RJG3"/>
<reference evidence="4 5" key="1">
    <citation type="journal article" date="2018" name="Gigascience">
        <title>Genomes of trombidid mites reveal novel predicted allergens and laterally-transferred genes associated with secondary metabolism.</title>
        <authorList>
            <person name="Dong X."/>
            <person name="Chaisiri K."/>
            <person name="Xia D."/>
            <person name="Armstrong S.D."/>
            <person name="Fang Y."/>
            <person name="Donnelly M.J."/>
            <person name="Kadowaki T."/>
            <person name="McGarry J.W."/>
            <person name="Darby A.C."/>
            <person name="Makepeace B.L."/>
        </authorList>
    </citation>
    <scope>NUCLEOTIDE SEQUENCE [LARGE SCALE GENOMIC DNA]</scope>
    <source>
        <strain evidence="4">UoL-WK</strain>
    </source>
</reference>
<accession>A0A443RJG3</accession>
<dbReference type="OrthoDB" id="408631at2759"/>
<dbReference type="Pfam" id="PF00135">
    <property type="entry name" value="COesterase"/>
    <property type="match status" value="1"/>
</dbReference>
<proteinExistence type="predicted"/>
<keyword evidence="2" id="KW-1133">Transmembrane helix</keyword>
<dbReference type="PANTHER" id="PTHR11559">
    <property type="entry name" value="CARBOXYLESTERASE"/>
    <property type="match status" value="1"/>
</dbReference>
<name>A0A443RJG3_9ACAR</name>
<protein>
    <submittedName>
        <fullName evidence="4">Acetylcholinesterase-like protein</fullName>
    </submittedName>
</protein>
<dbReference type="InterPro" id="IPR019819">
    <property type="entry name" value="Carboxylesterase_B_CS"/>
</dbReference>
<dbReference type="SUPFAM" id="SSF53474">
    <property type="entry name" value="alpha/beta-Hydrolases"/>
    <property type="match status" value="1"/>
</dbReference>
<evidence type="ECO:0000313" key="5">
    <source>
        <dbReference type="Proteomes" id="UP000285301"/>
    </source>
</evidence>
<keyword evidence="2" id="KW-0472">Membrane</keyword>
<feature type="domain" description="Carboxylesterase type B" evidence="3">
    <location>
        <begin position="112"/>
        <end position="619"/>
    </location>
</feature>
<dbReference type="InterPro" id="IPR029058">
    <property type="entry name" value="AB_hydrolase_fold"/>
</dbReference>
<comment type="caution">
    <text evidence="4">The sequence shown here is derived from an EMBL/GenBank/DDBJ whole genome shotgun (WGS) entry which is preliminary data.</text>
</comment>
<keyword evidence="5" id="KW-1185">Reference proteome</keyword>
<dbReference type="EMBL" id="NCKU01000467">
    <property type="protein sequence ID" value="RWS15414.1"/>
    <property type="molecule type" value="Genomic_DNA"/>
</dbReference>
<keyword evidence="1" id="KW-0325">Glycoprotein</keyword>
<keyword evidence="2" id="KW-0812">Transmembrane</keyword>
<dbReference type="PROSITE" id="PS00941">
    <property type="entry name" value="CARBOXYLESTERASE_B_2"/>
    <property type="match status" value="1"/>
</dbReference>
<evidence type="ECO:0000259" key="3">
    <source>
        <dbReference type="Pfam" id="PF00135"/>
    </source>
</evidence>
<dbReference type="InterPro" id="IPR050309">
    <property type="entry name" value="Type-B_Carboxylest/Lipase"/>
</dbReference>
<dbReference type="Proteomes" id="UP000285301">
    <property type="component" value="Unassembled WGS sequence"/>
</dbReference>
<sequence length="631" mass="71049">MSLLKSGGYRPYAQLDDDDNDLLRRANKQSESSRISNANLVELDGSCLPKGSRLASLTVFCTVIIFLGILSVVVFKKHNIGVFADSGGESVSTLDSSDDETAALKSFEEAVLVDTLCGKLIGNVEDGAFVFKGIRYASPPTGFLRWSRPVPIWKDVTLCKSGQRKRVTKFGSPCFQVNPFTKQFEGREDCLFINVWTPRLDDSAELPVMVWIHGGFLQFGSGHQPGLRPSGRLTKKLNTVFVSFNYRLHALGFLALDLLANSGANSSFGNYGLWDQMIALEWVQKNIRSFGGDPKKVTVFGPDAGSASILALMTNPDAKKLFRSSWLIGPALYMNQSFETVSHHNHNHFLVNSGCNDAKCLRTLSAKNVTQSFLGRDDPSFRINDQNDLPIQGIFTEQLIVVDDELVTDALPMLAMDIPLLVGTAEQAIEFWPGPSDLRLWSWAQYEKYVTTSLDSFGPNLSQIALKLYPQMGSDVFANQSIVEQSNPELQYATMVSDIRQSCPIDVFSLNVSRSFKSPLFRYIVKAHPSDSVRIYDYKSKYSFHLWDVIAFFDQIDKFIRQPTEEDYEFRDQMQNLVTNFVRQTNGEFLWSPYPESVAFVSSNISTHSPYHNERCDIWLQHRLDSYVWIC</sequence>
<evidence type="ECO:0000256" key="1">
    <source>
        <dbReference type="ARBA" id="ARBA00023180"/>
    </source>
</evidence>